<protein>
    <submittedName>
        <fullName evidence="3">Putative secreted protein (Por secretion system target)</fullName>
    </submittedName>
</protein>
<dbReference type="SUPFAM" id="SSF52266">
    <property type="entry name" value="SGNH hydrolase"/>
    <property type="match status" value="1"/>
</dbReference>
<evidence type="ECO:0000313" key="4">
    <source>
        <dbReference type="Proteomes" id="UP000241964"/>
    </source>
</evidence>
<evidence type="ECO:0000259" key="2">
    <source>
        <dbReference type="Pfam" id="PF03629"/>
    </source>
</evidence>
<feature type="domain" description="Sialate O-acetylesterase" evidence="2">
    <location>
        <begin position="121"/>
        <end position="382"/>
    </location>
</feature>
<dbReference type="NCBIfam" id="TIGR04183">
    <property type="entry name" value="Por_Secre_tail"/>
    <property type="match status" value="1"/>
</dbReference>
<dbReference type="Pfam" id="PF03629">
    <property type="entry name" value="SASA"/>
    <property type="match status" value="1"/>
</dbReference>
<proteinExistence type="predicted"/>
<sequence>MKAKNIFIILLCGLVGNSSFGQFVFLSYPIEKSVIQRNAANTASVTVAGQVVSSSLLATVGYRFRPLSASGVAGAAGPTTTLPLTSNGMFFGTTMMSKGWYLCEIIYNGIVYASSRFGIGDVFIIAGQSNGQGMNDKTWNLPPTTNYPEWIVGSSDSKNCTKNLPEMFGSFFSFSNANDIVKHGSLSPTGNTIWCYGVLGKLISDANGGMPVAFFNAASGGSTITQWYQGSQGLAAPNGYTGLQFCDGGTFQGPFIGQPYTPLKSALNYYGSIFGVRGILWHQGEAESDPNLGAAYKVTTSADYTAKLTAVINKSKADFAYPNLTWFISNVSVTNWQGPNPTIRAGQTSAVNAGSGVVGPDSDYDGAVVTQGIWRKDGTHFEESYNSSLTWLGNKWFNQIGNNGVKIEHGFVPSLTYLKNGNLRSLTAPAGYTEYRWGNDINGAIAGATTNVFTTDQFYTGIRCFIKDANGNWHASQRVNIGQFSSQREGSETGIVEKDAIADFEWKIYPNPAVGDVTIEFAIAEDNSHVRLEILDSNGSVVRKIVENPHAKGLWKYPVSNFDVFNDGVHYVRLKVNETFMAKKILKGH</sequence>
<organism evidence="3 4">
    <name type="scientific">Dyadobacter jiangsuensis</name>
    <dbReference type="NCBI Taxonomy" id="1591085"/>
    <lineage>
        <taxon>Bacteria</taxon>
        <taxon>Pseudomonadati</taxon>
        <taxon>Bacteroidota</taxon>
        <taxon>Cytophagia</taxon>
        <taxon>Cytophagales</taxon>
        <taxon>Spirosomataceae</taxon>
        <taxon>Dyadobacter</taxon>
    </lineage>
</organism>
<accession>A0A2P8G5F5</accession>
<dbReference type="InterPro" id="IPR005181">
    <property type="entry name" value="SASA"/>
</dbReference>
<dbReference type="Proteomes" id="UP000241964">
    <property type="component" value="Unassembled WGS sequence"/>
</dbReference>
<name>A0A2P8G5F5_9BACT</name>
<comment type="caution">
    <text evidence="3">The sequence shown here is derived from an EMBL/GenBank/DDBJ whole genome shotgun (WGS) entry which is preliminary data.</text>
</comment>
<dbReference type="GO" id="GO:0016788">
    <property type="term" value="F:hydrolase activity, acting on ester bonds"/>
    <property type="evidence" value="ECO:0007669"/>
    <property type="project" value="UniProtKB-ARBA"/>
</dbReference>
<dbReference type="RefSeq" id="WP_106595510.1">
    <property type="nucleotide sequence ID" value="NZ_PYAS01000005.1"/>
</dbReference>
<evidence type="ECO:0000313" key="3">
    <source>
        <dbReference type="EMBL" id="PSL29208.1"/>
    </source>
</evidence>
<dbReference type="InterPro" id="IPR036514">
    <property type="entry name" value="SGNH_hydro_sf"/>
</dbReference>
<reference evidence="3 4" key="1">
    <citation type="submission" date="2018-03" db="EMBL/GenBank/DDBJ databases">
        <title>Genomic Encyclopedia of Archaeal and Bacterial Type Strains, Phase II (KMG-II): from individual species to whole genera.</title>
        <authorList>
            <person name="Goeker M."/>
        </authorList>
    </citation>
    <scope>NUCLEOTIDE SEQUENCE [LARGE SCALE GENOMIC DNA]</scope>
    <source>
        <strain evidence="3 4">DSM 29057</strain>
    </source>
</reference>
<dbReference type="AlphaFoldDB" id="A0A2P8G5F5"/>
<dbReference type="InterPro" id="IPR026444">
    <property type="entry name" value="Secre_tail"/>
</dbReference>
<keyword evidence="4" id="KW-1185">Reference proteome</keyword>
<keyword evidence="1" id="KW-0378">Hydrolase</keyword>
<gene>
    <name evidence="3" type="ORF">CLV60_10543</name>
</gene>
<dbReference type="EMBL" id="PYAS01000005">
    <property type="protein sequence ID" value="PSL29208.1"/>
    <property type="molecule type" value="Genomic_DNA"/>
</dbReference>
<evidence type="ECO:0000256" key="1">
    <source>
        <dbReference type="ARBA" id="ARBA00022801"/>
    </source>
</evidence>
<dbReference type="Gene3D" id="3.40.50.1110">
    <property type="entry name" value="SGNH hydrolase"/>
    <property type="match status" value="1"/>
</dbReference>
<dbReference type="OrthoDB" id="1488710at2"/>